<dbReference type="InterPro" id="IPR036010">
    <property type="entry name" value="2Fe-2S_ferredoxin-like_sf"/>
</dbReference>
<evidence type="ECO:0000256" key="6">
    <source>
        <dbReference type="ARBA" id="ARBA00022982"/>
    </source>
</evidence>
<dbReference type="InterPro" id="IPR012675">
    <property type="entry name" value="Beta-grasp_dom_sf"/>
</dbReference>
<keyword evidence="13" id="KW-1185">Reference proteome</keyword>
<gene>
    <name evidence="12" type="ORF">DPMN_128435</name>
</gene>
<dbReference type="InterPro" id="IPR001041">
    <property type="entry name" value="2Fe-2S_ferredoxin-type"/>
</dbReference>
<evidence type="ECO:0000256" key="4">
    <source>
        <dbReference type="ARBA" id="ARBA00022714"/>
    </source>
</evidence>
<dbReference type="Gene3D" id="3.10.20.30">
    <property type="match status" value="1"/>
</dbReference>
<evidence type="ECO:0000313" key="12">
    <source>
        <dbReference type="EMBL" id="KAH3826529.1"/>
    </source>
</evidence>
<evidence type="ECO:0000256" key="9">
    <source>
        <dbReference type="ARBA" id="ARBA00023128"/>
    </source>
</evidence>
<dbReference type="GO" id="GO:0140647">
    <property type="term" value="P:P450-containing electron transport chain"/>
    <property type="evidence" value="ECO:0007669"/>
    <property type="project" value="InterPro"/>
</dbReference>
<keyword evidence="8" id="KW-0411">Iron-sulfur</keyword>
<evidence type="ECO:0000259" key="11">
    <source>
        <dbReference type="PROSITE" id="PS51085"/>
    </source>
</evidence>
<evidence type="ECO:0000256" key="1">
    <source>
        <dbReference type="ARBA" id="ARBA00004173"/>
    </source>
</evidence>
<dbReference type="GO" id="GO:0046872">
    <property type="term" value="F:metal ion binding"/>
    <property type="evidence" value="ECO:0007669"/>
    <property type="project" value="UniProtKB-KW"/>
</dbReference>
<keyword evidence="3" id="KW-0813">Transport</keyword>
<dbReference type="GO" id="GO:0009055">
    <property type="term" value="F:electron transfer activity"/>
    <property type="evidence" value="ECO:0007669"/>
    <property type="project" value="TreeGrafter"/>
</dbReference>
<evidence type="ECO:0000256" key="8">
    <source>
        <dbReference type="ARBA" id="ARBA00023014"/>
    </source>
</evidence>
<dbReference type="PANTHER" id="PTHR23426">
    <property type="entry name" value="FERREDOXIN/ADRENODOXIN"/>
    <property type="match status" value="1"/>
</dbReference>
<proteinExistence type="inferred from homology"/>
<keyword evidence="6" id="KW-0249">Electron transport</keyword>
<dbReference type="CDD" id="cd00207">
    <property type="entry name" value="fer2"/>
    <property type="match status" value="1"/>
</dbReference>
<accession>A0A9D4H3X0</accession>
<keyword evidence="7" id="KW-0408">Iron</keyword>
<dbReference type="EMBL" id="JAIWYP010000005">
    <property type="protein sequence ID" value="KAH3826529.1"/>
    <property type="molecule type" value="Genomic_DNA"/>
</dbReference>
<feature type="domain" description="2Fe-2S ferredoxin-type" evidence="11">
    <location>
        <begin position="69"/>
        <end position="174"/>
    </location>
</feature>
<dbReference type="PANTHER" id="PTHR23426:SF76">
    <property type="entry name" value="ADRENODOXIN-LIKE PROTEIN 2, MITOCHONDRIAL"/>
    <property type="match status" value="1"/>
</dbReference>
<dbReference type="FunFam" id="3.10.20.30:FF:000013">
    <property type="entry name" value="Adrenodoxin, mitochondrial"/>
    <property type="match status" value="1"/>
</dbReference>
<dbReference type="AlphaFoldDB" id="A0A9D4H3X0"/>
<evidence type="ECO:0000256" key="3">
    <source>
        <dbReference type="ARBA" id="ARBA00022448"/>
    </source>
</evidence>
<dbReference type="GO" id="GO:0005739">
    <property type="term" value="C:mitochondrion"/>
    <property type="evidence" value="ECO:0007669"/>
    <property type="project" value="UniProtKB-SubCell"/>
</dbReference>
<reference evidence="12" key="2">
    <citation type="submission" date="2020-11" db="EMBL/GenBank/DDBJ databases">
        <authorList>
            <person name="McCartney M.A."/>
            <person name="Auch B."/>
            <person name="Kono T."/>
            <person name="Mallez S."/>
            <person name="Becker A."/>
            <person name="Gohl D.M."/>
            <person name="Silverstein K.A.T."/>
            <person name="Koren S."/>
            <person name="Bechman K.B."/>
            <person name="Herman A."/>
            <person name="Abrahante J.E."/>
            <person name="Garbe J."/>
        </authorList>
    </citation>
    <scope>NUCLEOTIDE SEQUENCE</scope>
    <source>
        <strain evidence="12">Duluth1</strain>
        <tissue evidence="12">Whole animal</tissue>
    </source>
</reference>
<dbReference type="GO" id="GO:0051537">
    <property type="term" value="F:2 iron, 2 sulfur cluster binding"/>
    <property type="evidence" value="ECO:0007669"/>
    <property type="project" value="UniProtKB-KW"/>
</dbReference>
<protein>
    <recommendedName>
        <fullName evidence="11">2Fe-2S ferredoxin-type domain-containing protein</fullName>
    </recommendedName>
</protein>
<comment type="subcellular location">
    <subcellularLocation>
        <location evidence="1">Mitochondrion</location>
    </subcellularLocation>
</comment>
<dbReference type="PROSITE" id="PS51085">
    <property type="entry name" value="2FE2S_FER_2"/>
    <property type="match status" value="1"/>
</dbReference>
<comment type="cofactor">
    <cofactor evidence="10">
        <name>[2Fe-2S] cluster</name>
        <dbReference type="ChEBI" id="CHEBI:190135"/>
    </cofactor>
</comment>
<sequence>MQHLKRFRIKDADNKMLSMTVSRCVIPRFAQCLNKSAALTAGFIPKKLYGYTQNRNFAKNATKYQKETASVTFVCSDGTKYTVDAKVGDNLLDVVIENNIDLDGYGACEGTLACSTCHLIFEKADYNKLPTQPCDEELDMLDLAFGLTDTSRLGCQIVVTKDMDGLVVKVPAGVADAREPS</sequence>
<comment type="caution">
    <text evidence="12">The sequence shown here is derived from an EMBL/GenBank/DDBJ whole genome shotgun (WGS) entry which is preliminary data.</text>
</comment>
<dbReference type="PROSITE" id="PS00814">
    <property type="entry name" value="ADX"/>
    <property type="match status" value="1"/>
</dbReference>
<name>A0A9D4H3X0_DREPO</name>
<keyword evidence="5" id="KW-0479">Metal-binding</keyword>
<dbReference type="SUPFAM" id="SSF54292">
    <property type="entry name" value="2Fe-2S ferredoxin-like"/>
    <property type="match status" value="1"/>
</dbReference>
<evidence type="ECO:0000256" key="10">
    <source>
        <dbReference type="ARBA" id="ARBA00034078"/>
    </source>
</evidence>
<keyword evidence="4" id="KW-0001">2Fe-2S</keyword>
<organism evidence="12 13">
    <name type="scientific">Dreissena polymorpha</name>
    <name type="common">Zebra mussel</name>
    <name type="synonym">Mytilus polymorpha</name>
    <dbReference type="NCBI Taxonomy" id="45954"/>
    <lineage>
        <taxon>Eukaryota</taxon>
        <taxon>Metazoa</taxon>
        <taxon>Spiralia</taxon>
        <taxon>Lophotrochozoa</taxon>
        <taxon>Mollusca</taxon>
        <taxon>Bivalvia</taxon>
        <taxon>Autobranchia</taxon>
        <taxon>Heteroconchia</taxon>
        <taxon>Euheterodonta</taxon>
        <taxon>Imparidentia</taxon>
        <taxon>Neoheterodontei</taxon>
        <taxon>Myida</taxon>
        <taxon>Dreissenoidea</taxon>
        <taxon>Dreissenidae</taxon>
        <taxon>Dreissena</taxon>
    </lineage>
</organism>
<reference evidence="12" key="1">
    <citation type="journal article" date="2019" name="bioRxiv">
        <title>The Genome of the Zebra Mussel, Dreissena polymorpha: A Resource for Invasive Species Research.</title>
        <authorList>
            <person name="McCartney M.A."/>
            <person name="Auch B."/>
            <person name="Kono T."/>
            <person name="Mallez S."/>
            <person name="Zhang Y."/>
            <person name="Obille A."/>
            <person name="Becker A."/>
            <person name="Abrahante J.E."/>
            <person name="Garbe J."/>
            <person name="Badalamenti J.P."/>
            <person name="Herman A."/>
            <person name="Mangelson H."/>
            <person name="Liachko I."/>
            <person name="Sullivan S."/>
            <person name="Sone E.D."/>
            <person name="Koren S."/>
            <person name="Silverstein K.A.T."/>
            <person name="Beckman K.B."/>
            <person name="Gohl D.M."/>
        </authorList>
    </citation>
    <scope>NUCLEOTIDE SEQUENCE</scope>
    <source>
        <strain evidence="12">Duluth1</strain>
        <tissue evidence="12">Whole animal</tissue>
    </source>
</reference>
<dbReference type="Proteomes" id="UP000828390">
    <property type="component" value="Unassembled WGS sequence"/>
</dbReference>
<dbReference type="PRINTS" id="PR00355">
    <property type="entry name" value="ADRENODOXIN"/>
</dbReference>
<dbReference type="Pfam" id="PF00111">
    <property type="entry name" value="Fer2"/>
    <property type="match status" value="1"/>
</dbReference>
<comment type="similarity">
    <text evidence="2">Belongs to the adrenodoxin/putidaredoxin family.</text>
</comment>
<dbReference type="InterPro" id="IPR018298">
    <property type="entry name" value="Adrenodoxin_Fe-S_BS"/>
</dbReference>
<dbReference type="InterPro" id="IPR001055">
    <property type="entry name" value="Adrenodoxin-like"/>
</dbReference>
<evidence type="ECO:0000256" key="2">
    <source>
        <dbReference type="ARBA" id="ARBA00010914"/>
    </source>
</evidence>
<evidence type="ECO:0000313" key="13">
    <source>
        <dbReference type="Proteomes" id="UP000828390"/>
    </source>
</evidence>
<evidence type="ECO:0000256" key="5">
    <source>
        <dbReference type="ARBA" id="ARBA00022723"/>
    </source>
</evidence>
<keyword evidence="9" id="KW-0496">Mitochondrion</keyword>
<evidence type="ECO:0000256" key="7">
    <source>
        <dbReference type="ARBA" id="ARBA00023004"/>
    </source>
</evidence>